<reference evidence="7" key="1">
    <citation type="submission" date="2020-08" db="EMBL/GenBank/DDBJ databases">
        <title>Plant Genome Project.</title>
        <authorList>
            <person name="Zhang R.-G."/>
        </authorList>
    </citation>
    <scope>NUCLEOTIDE SEQUENCE</scope>
    <source>
        <strain evidence="7">WSP0</strain>
        <tissue evidence="7">Leaf</tissue>
    </source>
</reference>
<dbReference type="GO" id="GO:0006952">
    <property type="term" value="P:defense response"/>
    <property type="evidence" value="ECO:0007669"/>
    <property type="project" value="UniProtKB-KW"/>
</dbReference>
<feature type="domain" description="Disease resistance N-terminal" evidence="6">
    <location>
        <begin position="13"/>
        <end position="99"/>
    </location>
</feature>
<evidence type="ECO:0000313" key="8">
    <source>
        <dbReference type="Proteomes" id="UP000823749"/>
    </source>
</evidence>
<accession>A0AAV6I6X3</accession>
<keyword evidence="8" id="KW-1185">Reference proteome</keyword>
<protein>
    <recommendedName>
        <fullName evidence="6">Disease resistance N-terminal domain-containing protein</fullName>
    </recommendedName>
</protein>
<evidence type="ECO:0000256" key="4">
    <source>
        <dbReference type="ARBA" id="ARBA00022840"/>
    </source>
</evidence>
<comment type="caution">
    <text evidence="7">The sequence shown here is derived from an EMBL/GenBank/DDBJ whole genome shotgun (WGS) entry which is preliminary data.</text>
</comment>
<evidence type="ECO:0000256" key="5">
    <source>
        <dbReference type="SAM" id="Coils"/>
    </source>
</evidence>
<gene>
    <name evidence="7" type="ORF">RHGRI_035372</name>
</gene>
<dbReference type="InterPro" id="IPR041118">
    <property type="entry name" value="Rx_N"/>
</dbReference>
<evidence type="ECO:0000259" key="6">
    <source>
        <dbReference type="Pfam" id="PF18052"/>
    </source>
</evidence>
<evidence type="ECO:0000256" key="2">
    <source>
        <dbReference type="ARBA" id="ARBA00022741"/>
    </source>
</evidence>
<dbReference type="InterPro" id="IPR038005">
    <property type="entry name" value="RX-like_CC"/>
</dbReference>
<proteinExistence type="predicted"/>
<keyword evidence="3" id="KW-0611">Plant defense</keyword>
<evidence type="ECO:0000313" key="7">
    <source>
        <dbReference type="EMBL" id="KAG5523540.1"/>
    </source>
</evidence>
<dbReference type="AlphaFoldDB" id="A0AAV6I6X3"/>
<keyword evidence="4" id="KW-0067">ATP-binding</keyword>
<name>A0AAV6I6X3_9ERIC</name>
<evidence type="ECO:0000256" key="1">
    <source>
        <dbReference type="ARBA" id="ARBA00022737"/>
    </source>
</evidence>
<dbReference type="Proteomes" id="UP000823749">
    <property type="component" value="Chromosome 12"/>
</dbReference>
<dbReference type="Gene3D" id="1.20.5.4130">
    <property type="match status" value="1"/>
</dbReference>
<keyword evidence="2" id="KW-0547">Nucleotide-binding</keyword>
<dbReference type="GO" id="GO:0005524">
    <property type="term" value="F:ATP binding"/>
    <property type="evidence" value="ECO:0007669"/>
    <property type="project" value="UniProtKB-KW"/>
</dbReference>
<dbReference type="CDD" id="cd14798">
    <property type="entry name" value="RX-CC_like"/>
    <property type="match status" value="1"/>
</dbReference>
<organism evidence="7 8">
    <name type="scientific">Rhododendron griersonianum</name>
    <dbReference type="NCBI Taxonomy" id="479676"/>
    <lineage>
        <taxon>Eukaryota</taxon>
        <taxon>Viridiplantae</taxon>
        <taxon>Streptophyta</taxon>
        <taxon>Embryophyta</taxon>
        <taxon>Tracheophyta</taxon>
        <taxon>Spermatophyta</taxon>
        <taxon>Magnoliopsida</taxon>
        <taxon>eudicotyledons</taxon>
        <taxon>Gunneridae</taxon>
        <taxon>Pentapetalae</taxon>
        <taxon>asterids</taxon>
        <taxon>Ericales</taxon>
        <taxon>Ericaceae</taxon>
        <taxon>Ericoideae</taxon>
        <taxon>Rhodoreae</taxon>
        <taxon>Rhododendron</taxon>
    </lineage>
</organism>
<evidence type="ECO:0000256" key="3">
    <source>
        <dbReference type="ARBA" id="ARBA00022821"/>
    </source>
</evidence>
<keyword evidence="1" id="KW-0677">Repeat</keyword>
<dbReference type="Pfam" id="PF18052">
    <property type="entry name" value="Rx_N"/>
    <property type="match status" value="1"/>
</dbReference>
<feature type="coiled-coil region" evidence="5">
    <location>
        <begin position="106"/>
        <end position="133"/>
    </location>
</feature>
<sequence length="175" mass="20034">MDADNKRDMGDTAVDFFLETLKNLLTSSNLDFIIDEKHQLQSLADEIKYLRGFLKTTEKKRNEHSEVMNLVMRIRDAVSEAENIVELFVVHVFKANHASDSLREHQDHLSLDLESVEKEIKTLKAEVKRILDENMYDINGVAVKKLKHSSTGSGDIGTYFSVFQDSKLVSFDKNI</sequence>
<dbReference type="EMBL" id="JACTNZ010000012">
    <property type="protein sequence ID" value="KAG5523540.1"/>
    <property type="molecule type" value="Genomic_DNA"/>
</dbReference>
<keyword evidence="5" id="KW-0175">Coiled coil</keyword>